<keyword evidence="1" id="KW-0727">SH2 domain</keyword>
<gene>
    <name evidence="3" type="ORF">chiPu_0023701</name>
</gene>
<feature type="non-terminal residue" evidence="3">
    <location>
        <position position="84"/>
    </location>
</feature>
<dbReference type="Pfam" id="PF00017">
    <property type="entry name" value="SH2"/>
    <property type="match status" value="1"/>
</dbReference>
<dbReference type="Proteomes" id="UP000287033">
    <property type="component" value="Unassembled WGS sequence"/>
</dbReference>
<dbReference type="OrthoDB" id="546826at2759"/>
<dbReference type="InterPro" id="IPR036860">
    <property type="entry name" value="SH2_dom_sf"/>
</dbReference>
<dbReference type="InterPro" id="IPR035849">
    <property type="entry name" value="Fes/Fps/Fer_SH2"/>
</dbReference>
<dbReference type="PRINTS" id="PR00401">
    <property type="entry name" value="SH2DOMAIN"/>
</dbReference>
<comment type="caution">
    <text evidence="3">The sequence shown here is derived from an EMBL/GenBank/DDBJ whole genome shotgun (WGS) entry which is preliminary data.</text>
</comment>
<sequence length="84" mass="9561">METQQLLINEGDFLVRESQNKGEYVLSVMSAGQCRHFIIQHVDSQYRFDGESFPTIPLLIDNLVKTRQPVTKKTGAVLIKPITK</sequence>
<dbReference type="InterPro" id="IPR000980">
    <property type="entry name" value="SH2"/>
</dbReference>
<dbReference type="PANTHER" id="PTHR14247:SF8">
    <property type="entry name" value="RAS-GEF DOMAIN-CONTAINING PROTEIN"/>
    <property type="match status" value="1"/>
</dbReference>
<evidence type="ECO:0000259" key="2">
    <source>
        <dbReference type="PROSITE" id="PS50001"/>
    </source>
</evidence>
<accession>A0A401TAD8</accession>
<dbReference type="AlphaFoldDB" id="A0A401TAD8"/>
<evidence type="ECO:0000313" key="4">
    <source>
        <dbReference type="Proteomes" id="UP000287033"/>
    </source>
</evidence>
<evidence type="ECO:0000313" key="3">
    <source>
        <dbReference type="EMBL" id="GCC39618.1"/>
    </source>
</evidence>
<dbReference type="PANTHER" id="PTHR14247">
    <property type="entry name" value="BREAST CANCER ANTI-ESTROGEN RESISTANCE PROTEIN 3 HOMOLOG-LIKE PROTEIN"/>
    <property type="match status" value="1"/>
</dbReference>
<organism evidence="3 4">
    <name type="scientific">Chiloscyllium punctatum</name>
    <name type="common">Brownbanded bambooshark</name>
    <name type="synonym">Hemiscyllium punctatum</name>
    <dbReference type="NCBI Taxonomy" id="137246"/>
    <lineage>
        <taxon>Eukaryota</taxon>
        <taxon>Metazoa</taxon>
        <taxon>Chordata</taxon>
        <taxon>Craniata</taxon>
        <taxon>Vertebrata</taxon>
        <taxon>Chondrichthyes</taxon>
        <taxon>Elasmobranchii</taxon>
        <taxon>Galeomorphii</taxon>
        <taxon>Galeoidea</taxon>
        <taxon>Orectolobiformes</taxon>
        <taxon>Hemiscylliidae</taxon>
        <taxon>Chiloscyllium</taxon>
    </lineage>
</organism>
<dbReference type="EMBL" id="BEZZ01025408">
    <property type="protein sequence ID" value="GCC39618.1"/>
    <property type="molecule type" value="Genomic_DNA"/>
</dbReference>
<dbReference type="Gene3D" id="3.30.505.10">
    <property type="entry name" value="SH2 domain"/>
    <property type="match status" value="1"/>
</dbReference>
<dbReference type="SUPFAM" id="SSF55550">
    <property type="entry name" value="SH2 domain"/>
    <property type="match status" value="1"/>
</dbReference>
<proteinExistence type="predicted"/>
<feature type="domain" description="SH2" evidence="2">
    <location>
        <begin position="1"/>
        <end position="82"/>
    </location>
</feature>
<dbReference type="PROSITE" id="PS50001">
    <property type="entry name" value="SH2"/>
    <property type="match status" value="1"/>
</dbReference>
<dbReference type="InterPro" id="IPR051853">
    <property type="entry name" value="SH2-Ras-GEF_adapter"/>
</dbReference>
<protein>
    <recommendedName>
        <fullName evidence="2">SH2 domain-containing protein</fullName>
    </recommendedName>
</protein>
<name>A0A401TAD8_CHIPU</name>
<reference evidence="3 4" key="1">
    <citation type="journal article" date="2018" name="Nat. Ecol. Evol.">
        <title>Shark genomes provide insights into elasmobranch evolution and the origin of vertebrates.</title>
        <authorList>
            <person name="Hara Y"/>
            <person name="Yamaguchi K"/>
            <person name="Onimaru K"/>
            <person name="Kadota M"/>
            <person name="Koyanagi M"/>
            <person name="Keeley SD"/>
            <person name="Tatsumi K"/>
            <person name="Tanaka K"/>
            <person name="Motone F"/>
            <person name="Kageyama Y"/>
            <person name="Nozu R"/>
            <person name="Adachi N"/>
            <person name="Nishimura O"/>
            <person name="Nakagawa R"/>
            <person name="Tanegashima C"/>
            <person name="Kiyatake I"/>
            <person name="Matsumoto R"/>
            <person name="Murakumo K"/>
            <person name="Nishida K"/>
            <person name="Terakita A"/>
            <person name="Kuratani S"/>
            <person name="Sato K"/>
            <person name="Hyodo S Kuraku.S."/>
        </authorList>
    </citation>
    <scope>NUCLEOTIDE SEQUENCE [LARGE SCALE GENOMIC DNA]</scope>
</reference>
<keyword evidence="4" id="KW-1185">Reference proteome</keyword>
<evidence type="ECO:0000256" key="1">
    <source>
        <dbReference type="PROSITE-ProRule" id="PRU00191"/>
    </source>
</evidence>
<dbReference type="CDD" id="cd10361">
    <property type="entry name" value="SH2_Fps_family"/>
    <property type="match status" value="1"/>
</dbReference>
<dbReference type="STRING" id="137246.A0A401TAD8"/>
<dbReference type="SMART" id="SM00252">
    <property type="entry name" value="SH2"/>
    <property type="match status" value="1"/>
</dbReference>